<dbReference type="SUPFAM" id="SSF158710">
    <property type="entry name" value="PSPTO4464-like"/>
    <property type="match status" value="1"/>
</dbReference>
<keyword evidence="4 5" id="KW-0694">RNA-binding</keyword>
<name>A0ABV6SYE7_9GAMM</name>
<evidence type="ECO:0000256" key="4">
    <source>
        <dbReference type="ARBA" id="ARBA00022884"/>
    </source>
</evidence>
<comment type="function">
    <text evidence="5">Member of a network of 50S ribosomal subunit biogenesis factors which assembles along the 30S-50S interface, preventing incorrect 23S rRNA structures from forming. Promotes peptidyl transferase center (PTC) maturation.</text>
</comment>
<keyword evidence="1 5" id="KW-0963">Cytoplasm</keyword>
<gene>
    <name evidence="6" type="primary">yjgA</name>
    <name evidence="5" type="synonym">darP</name>
    <name evidence="6" type="ORF">ACFFFU_12015</name>
</gene>
<dbReference type="EMBL" id="JBHLTF010000032">
    <property type="protein sequence ID" value="MFC0718465.1"/>
    <property type="molecule type" value="Genomic_DNA"/>
</dbReference>
<comment type="subcellular location">
    <subcellularLocation>
        <location evidence="5">Cytoplasm</location>
    </subcellularLocation>
    <text evidence="5">Associates with late stage pre-50S ribosomal subunits.</text>
</comment>
<organism evidence="6 7">
    <name type="scientific">Luteimonas padinae</name>
    <dbReference type="NCBI Taxonomy" id="1714359"/>
    <lineage>
        <taxon>Bacteria</taxon>
        <taxon>Pseudomonadati</taxon>
        <taxon>Pseudomonadota</taxon>
        <taxon>Gammaproteobacteria</taxon>
        <taxon>Lysobacterales</taxon>
        <taxon>Lysobacteraceae</taxon>
        <taxon>Luteimonas</taxon>
    </lineage>
</organism>
<dbReference type="InterPro" id="IPR006839">
    <property type="entry name" value="DarP"/>
</dbReference>
<evidence type="ECO:0000256" key="5">
    <source>
        <dbReference type="HAMAP-Rule" id="MF_00765"/>
    </source>
</evidence>
<proteinExistence type="inferred from homology"/>
<protein>
    <recommendedName>
        <fullName evidence="5">Dual-action ribosomal maturation protein DarP</fullName>
    </recommendedName>
    <alternativeName>
        <fullName evidence="5">Large ribosomal subunit assembly factor DarP</fullName>
    </alternativeName>
</protein>
<comment type="caution">
    <text evidence="6">The sequence shown here is derived from an EMBL/GenBank/DDBJ whole genome shotgun (WGS) entry which is preliminary data.</text>
</comment>
<reference evidence="6 7" key="1">
    <citation type="submission" date="2024-09" db="EMBL/GenBank/DDBJ databases">
        <authorList>
            <person name="Sun Q."/>
            <person name="Mori K."/>
        </authorList>
    </citation>
    <scope>NUCLEOTIDE SEQUENCE [LARGE SCALE GENOMIC DNA]</scope>
    <source>
        <strain evidence="6 7">KCTC 52403</strain>
    </source>
</reference>
<dbReference type="HAMAP" id="MF_00765">
    <property type="entry name" value="DarP"/>
    <property type="match status" value="1"/>
</dbReference>
<dbReference type="RefSeq" id="WP_225217894.1">
    <property type="nucleotide sequence ID" value="NZ_BMZT01000003.1"/>
</dbReference>
<dbReference type="PANTHER" id="PTHR38101">
    <property type="entry name" value="UPF0307 PROTEIN YJGA"/>
    <property type="match status" value="1"/>
</dbReference>
<keyword evidence="3 5" id="KW-0699">rRNA-binding</keyword>
<keyword evidence="2 5" id="KW-0690">Ribosome biogenesis</keyword>
<dbReference type="Gene3D" id="1.10.60.30">
    <property type="entry name" value="PSPTO4464-like domains"/>
    <property type="match status" value="2"/>
</dbReference>
<evidence type="ECO:0000256" key="3">
    <source>
        <dbReference type="ARBA" id="ARBA00022730"/>
    </source>
</evidence>
<dbReference type="InterPro" id="IPR023153">
    <property type="entry name" value="DarP_sf"/>
</dbReference>
<accession>A0ABV6SYE7</accession>
<evidence type="ECO:0000256" key="1">
    <source>
        <dbReference type="ARBA" id="ARBA00022490"/>
    </source>
</evidence>
<dbReference type="CDD" id="cd16331">
    <property type="entry name" value="YjgA-like"/>
    <property type="match status" value="1"/>
</dbReference>
<dbReference type="NCBIfam" id="NF003593">
    <property type="entry name" value="PRK05255.1-1"/>
    <property type="match status" value="1"/>
</dbReference>
<comment type="similarity">
    <text evidence="5">Belongs to the DarP family.</text>
</comment>
<keyword evidence="7" id="KW-1185">Reference proteome</keyword>
<evidence type="ECO:0000313" key="6">
    <source>
        <dbReference type="EMBL" id="MFC0718465.1"/>
    </source>
</evidence>
<dbReference type="PIRSF" id="PIRSF016183">
    <property type="entry name" value="UCP016183"/>
    <property type="match status" value="1"/>
</dbReference>
<dbReference type="Pfam" id="PF04751">
    <property type="entry name" value="DarP"/>
    <property type="match status" value="1"/>
</dbReference>
<sequence length="199" mass="22420">MPYPSWFLNGWTAGWNDMRGKDDDTGEFLGPSRSAQRREALDVLELAKQLVDLDPGRLAKLPLGEHLLPFIAQARRITSNIARKREIAFLAKQLRREDEEALDALRDALDTDGEAARLDTARLHRAEEWRERLLGEDGAAALSALMHEFPGADSQRIRQLVRNALAERKAGKPPRAFRELYREVRALLDADTPADDGTV</sequence>
<evidence type="ECO:0000256" key="2">
    <source>
        <dbReference type="ARBA" id="ARBA00022517"/>
    </source>
</evidence>
<dbReference type="Proteomes" id="UP001589898">
    <property type="component" value="Unassembled WGS sequence"/>
</dbReference>
<dbReference type="PANTHER" id="PTHR38101:SF1">
    <property type="entry name" value="UPF0307 PROTEIN YJGA"/>
    <property type="match status" value="1"/>
</dbReference>
<evidence type="ECO:0000313" key="7">
    <source>
        <dbReference type="Proteomes" id="UP001589898"/>
    </source>
</evidence>